<feature type="compositionally biased region" description="Low complexity" evidence="1">
    <location>
        <begin position="86"/>
        <end position="146"/>
    </location>
</feature>
<organism evidence="3 4">
    <name type="scientific">Emericella nidulans (strain FGSC A4 / ATCC 38163 / CBS 112.46 / NRRL 194 / M139)</name>
    <name type="common">Aspergillus nidulans</name>
    <dbReference type="NCBI Taxonomy" id="227321"/>
    <lineage>
        <taxon>Eukaryota</taxon>
        <taxon>Fungi</taxon>
        <taxon>Dikarya</taxon>
        <taxon>Ascomycota</taxon>
        <taxon>Pezizomycotina</taxon>
        <taxon>Eurotiomycetes</taxon>
        <taxon>Eurotiomycetidae</taxon>
        <taxon>Eurotiales</taxon>
        <taxon>Aspergillaceae</taxon>
        <taxon>Aspergillus</taxon>
        <taxon>Aspergillus subgen. Nidulantes</taxon>
    </lineage>
</organism>
<dbReference type="GeneID" id="2872178"/>
<dbReference type="InParanoid" id="Q5B4Z9"/>
<dbReference type="Proteomes" id="UP000000560">
    <property type="component" value="Chromosome III"/>
</dbReference>
<dbReference type="eggNOG" id="ENOG502S1X2">
    <property type="taxonomic scope" value="Eukaryota"/>
</dbReference>
<reference evidence="4" key="1">
    <citation type="journal article" date="2005" name="Nature">
        <title>Sequencing of Aspergillus nidulans and comparative analysis with A. fumigatus and A. oryzae.</title>
        <authorList>
            <person name="Galagan J.E."/>
            <person name="Calvo S.E."/>
            <person name="Cuomo C."/>
            <person name="Ma L.J."/>
            <person name="Wortman J.R."/>
            <person name="Batzoglou S."/>
            <person name="Lee S.I."/>
            <person name="Basturkmen M."/>
            <person name="Spevak C.C."/>
            <person name="Clutterbuck J."/>
            <person name="Kapitonov V."/>
            <person name="Jurka J."/>
            <person name="Scazzocchio C."/>
            <person name="Farman M."/>
            <person name="Butler J."/>
            <person name="Purcell S."/>
            <person name="Harris S."/>
            <person name="Braus G.H."/>
            <person name="Draht O."/>
            <person name="Busch S."/>
            <person name="D'Enfert C."/>
            <person name="Bouchier C."/>
            <person name="Goldman G.H."/>
            <person name="Bell-Pedersen D."/>
            <person name="Griffiths-Jones S."/>
            <person name="Doonan J.H."/>
            <person name="Yu J."/>
            <person name="Vienken K."/>
            <person name="Pain A."/>
            <person name="Freitag M."/>
            <person name="Selker E.U."/>
            <person name="Archer D.B."/>
            <person name="Penalva M.A."/>
            <person name="Oakley B.R."/>
            <person name="Momany M."/>
            <person name="Tanaka T."/>
            <person name="Kumagai T."/>
            <person name="Asai K."/>
            <person name="Machida M."/>
            <person name="Nierman W.C."/>
            <person name="Denning D.W."/>
            <person name="Caddick M."/>
            <person name="Hynes M."/>
            <person name="Paoletti M."/>
            <person name="Fischer R."/>
            <person name="Miller B."/>
            <person name="Dyer P."/>
            <person name="Sachs M.S."/>
            <person name="Osmani S.A."/>
            <person name="Birren B.W."/>
        </authorList>
    </citation>
    <scope>NUCLEOTIDE SEQUENCE [LARGE SCALE GENOMIC DNA]</scope>
    <source>
        <strain evidence="4">FGSC A4 / ATCC 38163 / CBS 112.46 / NRRL 194 / M139</strain>
    </source>
</reference>
<evidence type="ECO:0000256" key="2">
    <source>
        <dbReference type="SAM" id="SignalP"/>
    </source>
</evidence>
<gene>
    <name evidence="3" type="ORF">ANIA_04381</name>
</gene>
<dbReference type="VEuPathDB" id="FungiDB:AN4381"/>
<dbReference type="AlphaFoldDB" id="Q5B4Z9"/>
<feature type="signal peptide" evidence="2">
    <location>
        <begin position="1"/>
        <end position="21"/>
    </location>
</feature>
<evidence type="ECO:0000313" key="4">
    <source>
        <dbReference type="Proteomes" id="UP000000560"/>
    </source>
</evidence>
<keyword evidence="4" id="KW-1185">Reference proteome</keyword>
<evidence type="ECO:0000256" key="1">
    <source>
        <dbReference type="SAM" id="MobiDB-lite"/>
    </source>
</evidence>
<keyword evidence="2" id="KW-0732">Signal</keyword>
<protein>
    <submittedName>
        <fullName evidence="3">GPI anchored cell wall protein, putative (AFU_orthologue AFUA_4G06700)</fullName>
    </submittedName>
</protein>
<name>Q5B4Z9_EMENI</name>
<feature type="chain" id="PRO_5030175767" evidence="2">
    <location>
        <begin position="22"/>
        <end position="174"/>
    </location>
</feature>
<proteinExistence type="predicted"/>
<dbReference type="RefSeq" id="XP_661985.1">
    <property type="nucleotide sequence ID" value="XM_656893.2"/>
</dbReference>
<accession>C8V8W2</accession>
<dbReference type="OMA" id="DSKAICG"/>
<reference evidence="4" key="2">
    <citation type="journal article" date="2009" name="Fungal Genet. Biol.">
        <title>The 2008 update of the Aspergillus nidulans genome annotation: a community effort.</title>
        <authorList>
            <person name="Wortman J.R."/>
            <person name="Gilsenan J.M."/>
            <person name="Joardar V."/>
            <person name="Deegan J."/>
            <person name="Clutterbuck J."/>
            <person name="Andersen M.R."/>
            <person name="Archer D."/>
            <person name="Bencina M."/>
            <person name="Braus G."/>
            <person name="Coutinho P."/>
            <person name="von Dohren H."/>
            <person name="Doonan J."/>
            <person name="Driessen A.J."/>
            <person name="Durek P."/>
            <person name="Espeso E."/>
            <person name="Fekete E."/>
            <person name="Flipphi M."/>
            <person name="Estrada C.G."/>
            <person name="Geysens S."/>
            <person name="Goldman G."/>
            <person name="de Groot P.W."/>
            <person name="Hansen K."/>
            <person name="Harris S.D."/>
            <person name="Heinekamp T."/>
            <person name="Helmstaedt K."/>
            <person name="Henrissat B."/>
            <person name="Hofmann G."/>
            <person name="Homan T."/>
            <person name="Horio T."/>
            <person name="Horiuchi H."/>
            <person name="James S."/>
            <person name="Jones M."/>
            <person name="Karaffa L."/>
            <person name="Karanyi Z."/>
            <person name="Kato M."/>
            <person name="Keller N."/>
            <person name="Kelly D.E."/>
            <person name="Kiel J.A."/>
            <person name="Kim J.M."/>
            <person name="van der Klei I.J."/>
            <person name="Klis F.M."/>
            <person name="Kovalchuk A."/>
            <person name="Krasevec N."/>
            <person name="Kubicek C.P."/>
            <person name="Liu B."/>
            <person name="Maccabe A."/>
            <person name="Meyer V."/>
            <person name="Mirabito P."/>
            <person name="Miskei M."/>
            <person name="Mos M."/>
            <person name="Mullins J."/>
            <person name="Nelson D.R."/>
            <person name="Nielsen J."/>
            <person name="Oakley B.R."/>
            <person name="Osmani S.A."/>
            <person name="Pakula T."/>
            <person name="Paszewski A."/>
            <person name="Paulsen I."/>
            <person name="Pilsyk S."/>
            <person name="Pocsi I."/>
            <person name="Punt P.J."/>
            <person name="Ram A.F."/>
            <person name="Ren Q."/>
            <person name="Robellet X."/>
            <person name="Robson G."/>
            <person name="Seiboth B."/>
            <person name="van Solingen P."/>
            <person name="Specht T."/>
            <person name="Sun J."/>
            <person name="Taheri-Talesh N."/>
            <person name="Takeshita N."/>
            <person name="Ussery D."/>
            <person name="vanKuyk P.A."/>
            <person name="Visser H."/>
            <person name="van de Vondervoort P.J."/>
            <person name="de Vries R.P."/>
            <person name="Walton J."/>
            <person name="Xiang X."/>
            <person name="Xiong Y."/>
            <person name="Zeng A.P."/>
            <person name="Brandt B.W."/>
            <person name="Cornell M.J."/>
            <person name="van den Hondel C.A."/>
            <person name="Visser J."/>
            <person name="Oliver S.G."/>
            <person name="Turner G."/>
        </authorList>
    </citation>
    <scope>GENOME REANNOTATION</scope>
    <source>
        <strain evidence="4">FGSC A4 / ATCC 38163 / CBS 112.46 / NRRL 194 / M139</strain>
    </source>
</reference>
<sequence length="174" mass="17179">MLFAKSTVFIALFALGKVVSAAGTSTPACLLTVVGPENPGNLKAICKTNGDEIQTSIRDVCGDDAKDALNYYAGVCKDAGYEVDISSSSTTTSSQTSTKTSDTESSTSGSATSTDGASSTSGSDSDSDSNSGSASASTTDSADTATPTNGGSTDKQVSAAAFAAVVFLGFAATL</sequence>
<accession>Q5B4Z9</accession>
<dbReference type="OrthoDB" id="4776947at2759"/>
<feature type="region of interest" description="Disordered" evidence="1">
    <location>
        <begin position="86"/>
        <end position="154"/>
    </location>
</feature>
<dbReference type="EMBL" id="BN001303">
    <property type="protein sequence ID" value="CBF77643.1"/>
    <property type="molecule type" value="Genomic_DNA"/>
</dbReference>
<dbReference type="HOGENOM" id="CLU_110345_0_0_1"/>
<evidence type="ECO:0000313" key="3">
    <source>
        <dbReference type="EMBL" id="CBF77643.1"/>
    </source>
</evidence>
<dbReference type="KEGG" id="ani:ANIA_04381"/>